<name>A0A834NX99_VESPE</name>
<reference evidence="1" key="1">
    <citation type="journal article" date="2020" name="G3 (Bethesda)">
        <title>High-Quality Assemblies for Three Invasive Social Wasps from the &lt;i&gt;Vespula&lt;/i&gt; Genus.</title>
        <authorList>
            <person name="Harrop T.W.R."/>
            <person name="Guhlin J."/>
            <person name="McLaughlin G.M."/>
            <person name="Permina E."/>
            <person name="Stockwell P."/>
            <person name="Gilligan J."/>
            <person name="Le Lec M.F."/>
            <person name="Gruber M.A.M."/>
            <person name="Quinn O."/>
            <person name="Lovegrove M."/>
            <person name="Duncan E.J."/>
            <person name="Remnant E.J."/>
            <person name="Van Eeckhoven J."/>
            <person name="Graham B."/>
            <person name="Knapp R.A."/>
            <person name="Langford K.W."/>
            <person name="Kronenberg Z."/>
            <person name="Press M.O."/>
            <person name="Eacker S.M."/>
            <person name="Wilson-Rankin E.E."/>
            <person name="Purcell J."/>
            <person name="Lester P.J."/>
            <person name="Dearden P.K."/>
        </authorList>
    </citation>
    <scope>NUCLEOTIDE SEQUENCE</scope>
    <source>
        <strain evidence="1">Volc-1</strain>
    </source>
</reference>
<dbReference type="Proteomes" id="UP000600918">
    <property type="component" value="Unassembled WGS sequence"/>
</dbReference>
<comment type="caution">
    <text evidence="1">The sequence shown here is derived from an EMBL/GenBank/DDBJ whole genome shotgun (WGS) entry which is preliminary data.</text>
</comment>
<proteinExistence type="predicted"/>
<accession>A0A834NX99</accession>
<sequence length="104" mass="11466">MTGKGIGVGINYVEDGVAGRSACALSRYVSTCTKSKEVLLDSWRVLGALLQTCIMELGQQNVNVKDEIRKTIDEKEKDFNILESTTKTKTRTTTTTTTTTTMLR</sequence>
<keyword evidence="2" id="KW-1185">Reference proteome</keyword>
<evidence type="ECO:0000313" key="1">
    <source>
        <dbReference type="EMBL" id="KAF7420154.1"/>
    </source>
</evidence>
<dbReference type="EMBL" id="JACSDY010000009">
    <property type="protein sequence ID" value="KAF7420154.1"/>
    <property type="molecule type" value="Genomic_DNA"/>
</dbReference>
<protein>
    <submittedName>
        <fullName evidence="1">Uncharacterized protein</fullName>
    </submittedName>
</protein>
<dbReference type="AlphaFoldDB" id="A0A834NX99"/>
<gene>
    <name evidence="1" type="ORF">H0235_010451</name>
</gene>
<organism evidence="1 2">
    <name type="scientific">Vespula pensylvanica</name>
    <name type="common">Western yellow jacket</name>
    <name type="synonym">Wasp</name>
    <dbReference type="NCBI Taxonomy" id="30213"/>
    <lineage>
        <taxon>Eukaryota</taxon>
        <taxon>Metazoa</taxon>
        <taxon>Ecdysozoa</taxon>
        <taxon>Arthropoda</taxon>
        <taxon>Hexapoda</taxon>
        <taxon>Insecta</taxon>
        <taxon>Pterygota</taxon>
        <taxon>Neoptera</taxon>
        <taxon>Endopterygota</taxon>
        <taxon>Hymenoptera</taxon>
        <taxon>Apocrita</taxon>
        <taxon>Aculeata</taxon>
        <taxon>Vespoidea</taxon>
        <taxon>Vespidae</taxon>
        <taxon>Vespinae</taxon>
        <taxon>Vespula</taxon>
    </lineage>
</organism>
<evidence type="ECO:0000313" key="2">
    <source>
        <dbReference type="Proteomes" id="UP000600918"/>
    </source>
</evidence>